<dbReference type="EMBL" id="CACRXK020010394">
    <property type="protein sequence ID" value="CAB4019301.1"/>
    <property type="molecule type" value="Genomic_DNA"/>
</dbReference>
<dbReference type="OrthoDB" id="5969700at2759"/>
<comment type="caution">
    <text evidence="1">The sequence shown here is derived from an EMBL/GenBank/DDBJ whole genome shotgun (WGS) entry which is preliminary data.</text>
</comment>
<name>A0A6S7JSW4_PARCT</name>
<evidence type="ECO:0000313" key="1">
    <source>
        <dbReference type="EMBL" id="CAB4019301.1"/>
    </source>
</evidence>
<sequence length="327" mass="37671">MIQRKRILQQSGIFLKQNPGEAHLTIDELREMAASNNASVFMYKVSRYVGNISLTGIENSIHCHGTAKLNNDPDLCQLTQTALKGFLVQKYKDENYCSDTTELDQDIESGQKAADTVCQYVDWLLSTVNPNPPEEGMWIRPEIHPCQRSHDIPEYEKTSDYVDLLNMVQRHTRCSTSYCLRKKSNETELKCRFHFPFDICPKTKLEFEKIHTSGDDEHYRAKIVTKRNDSRLNNHQQLQLQGWRANCDVQVVIDHYACVEYLTKYAAKGEPRSPILKQAFNSIVQNVDNSTDSRRVIKKVVMKSLGERDYAAQETSFVVFKTPQLII</sequence>
<evidence type="ECO:0000313" key="2">
    <source>
        <dbReference type="Proteomes" id="UP001152795"/>
    </source>
</evidence>
<dbReference type="Proteomes" id="UP001152795">
    <property type="component" value="Unassembled WGS sequence"/>
</dbReference>
<protein>
    <submittedName>
        <fullName evidence="1">Uncharacterized protein</fullName>
    </submittedName>
</protein>
<organism evidence="1 2">
    <name type="scientific">Paramuricea clavata</name>
    <name type="common">Red gorgonian</name>
    <name type="synonym">Violescent sea-whip</name>
    <dbReference type="NCBI Taxonomy" id="317549"/>
    <lineage>
        <taxon>Eukaryota</taxon>
        <taxon>Metazoa</taxon>
        <taxon>Cnidaria</taxon>
        <taxon>Anthozoa</taxon>
        <taxon>Octocorallia</taxon>
        <taxon>Malacalcyonacea</taxon>
        <taxon>Plexauridae</taxon>
        <taxon>Paramuricea</taxon>
    </lineage>
</organism>
<gene>
    <name evidence="1" type="ORF">PACLA_8A009851</name>
</gene>
<keyword evidence="2" id="KW-1185">Reference proteome</keyword>
<proteinExistence type="predicted"/>
<dbReference type="AlphaFoldDB" id="A0A6S7JSW4"/>
<accession>A0A6S7JSW4</accession>
<reference evidence="1" key="1">
    <citation type="submission" date="2020-04" db="EMBL/GenBank/DDBJ databases">
        <authorList>
            <person name="Alioto T."/>
            <person name="Alioto T."/>
            <person name="Gomez Garrido J."/>
        </authorList>
    </citation>
    <scope>NUCLEOTIDE SEQUENCE</scope>
    <source>
        <strain evidence="1">A484AB</strain>
    </source>
</reference>